<accession>A0A2S5B1N7</accession>
<dbReference type="InterPro" id="IPR008936">
    <property type="entry name" value="Rho_GTPase_activation_prot"/>
</dbReference>
<dbReference type="SUPFAM" id="SSF48350">
    <property type="entry name" value="GTPase activation domain, GAP"/>
    <property type="match status" value="1"/>
</dbReference>
<feature type="region of interest" description="Disordered" evidence="1">
    <location>
        <begin position="708"/>
        <end position="809"/>
    </location>
</feature>
<evidence type="ECO:0000313" key="3">
    <source>
        <dbReference type="EMBL" id="POY70697.1"/>
    </source>
</evidence>
<protein>
    <recommendedName>
        <fullName evidence="2">Rho-GAP domain-containing protein</fullName>
    </recommendedName>
</protein>
<feature type="region of interest" description="Disordered" evidence="1">
    <location>
        <begin position="531"/>
        <end position="593"/>
    </location>
</feature>
<proteinExistence type="predicted"/>
<comment type="caution">
    <text evidence="3">The sequence shown here is derived from an EMBL/GenBank/DDBJ whole genome shotgun (WGS) entry which is preliminary data.</text>
</comment>
<feature type="compositionally biased region" description="Polar residues" evidence="1">
    <location>
        <begin position="1256"/>
        <end position="1265"/>
    </location>
</feature>
<dbReference type="OrthoDB" id="2529979at2759"/>
<dbReference type="EMBL" id="PJQD01000098">
    <property type="protein sequence ID" value="POY70697.1"/>
    <property type="molecule type" value="Genomic_DNA"/>
</dbReference>
<dbReference type="PANTHER" id="PTHR28093:SF1">
    <property type="entry name" value="MORPHOGENESIS-RELATED PROTEIN MSB1"/>
    <property type="match status" value="1"/>
</dbReference>
<dbReference type="STRING" id="741276.A0A2S5B1N7"/>
<sequence>MPSFFSRFSTSKLKEATNSKSKHASSSSRPAASSPSTSLLPLELPSSSLLADTSRATPHFLSTPDRHPSYDGIAPALYSPDHDDADGSDLRSLKSAESARWVAVDADSTPRTIRTAATPDRARRVGFPGIGVEDPERVKREQARLEKARLSVEDATLLIEECGDVIRARGLTTLGLFRPFRASESAAQFRKLALLFLDYIAEFDSQDSALRLDNSASPTRGTEASKSVLLHAYRQELRFANVHDCVAVLKWGLRHLDFGRMTFSSLRVPSLEWYSSFVSRSSSSSPQHPYDAFSTLLLPSLPLASQQLLLAVLRTIQPVVAHAQQNAMPAPRLCYLLGAYVFGLAAGPSTRARGGSSSGSSPSWDDFAHQWSAAGRALEGCLKAYLREQSDLPPRLQELIDDYPAWVADSDRSAAADATRTRRRTIRALKVEIESLGEWETAGTVRSNSQATGLGIEGESKRPARQRPVEVLMAAIGAAAPVGEQGPAESRAWKTLVNHLSSAAVANADSLRLSVLDEETVRVLGLLGLDKPTTRDASTASPGRPVEGSPHRRTRSSVEPADFSPVRPQRNSFLSPSPSMPTISPRVRLRSSPSWQDFSTQGFAQSSLNLSSDLYDPSKNRSPPPPRSIEVQRPTTRMTGLSLVDVDEDLVSVWLDSLAESSTTMSPVAAWPCVLLTPLSPAARSEDVLQKASISTLLIVETLLPRTTSQAAVNSPPRPPLLQATSSRPSEVNRRASFLGVRRGRKSEGATSMQSSPPSSPSKNWRRRASALFAPPLSSSRQQSADDVPTLRGSGLAGRDPPTLTPPLLEHAERPVPARAASGPPVDVFGTAIPLPATPPPPRSEALTAPPMDRVHTAELEGYIVEEPAVPPRTGAIALPAVEDNAIAAGGVAASAAFMVPETQEPVDDDALQISPATVAPVAASAQAGEHDALKANGPIVADHTVVKDPASSDQHEPVEDLATSGRQLEQVETGAKAPSVETEPDAASVLPHDEHQSADLSEPNQRPTDAAEPASTIVGDRVDEVHVAFEADTGGANGVQPVLEETTAPVTPRRDTRPIETALEPSSLEKTSSPKEDQPTVTAAVLEESLSSPVSPSLPPAASPPARSPRHPARGPSSPIRRSVTPTSHSDMHKRSASSMDEEVKQLRKVEEDDKRRNMPEPRTPKTVSNVKARVREIEEEAGGVIASPDGRGPASASPVRTPNRAQRPITPRRSSQRMRSTQSSTSLREMPSLAAAIVSGSPAALGKPVDLASDSPQPETPSTPEAAASESKWLVHNDESSGTIETVAPVHGVFESKASPKAPADQRVASDMISTPAQESEYLSVKVPTVLERLPSPLPTPTPVGVAVNGADDGLTGGPVTLGSGLASESAARPAAHVLLGDEVETAAQSEAVSREQEPKADRAVTTQSLQPLPLPATPTRTRHGGNPEDVASHVADTSAGALAVSTPKPGHADHAESARTTYFTSRHPGSPLRGL</sequence>
<evidence type="ECO:0000256" key="1">
    <source>
        <dbReference type="SAM" id="MobiDB-lite"/>
    </source>
</evidence>
<feature type="compositionally biased region" description="Basic and acidic residues" evidence="1">
    <location>
        <begin position="1021"/>
        <end position="1030"/>
    </location>
</feature>
<feature type="compositionally biased region" description="Low complexity" evidence="1">
    <location>
        <begin position="1219"/>
        <end position="1228"/>
    </location>
</feature>
<feature type="compositionally biased region" description="Basic and acidic residues" evidence="1">
    <location>
        <begin position="1395"/>
        <end position="1405"/>
    </location>
</feature>
<dbReference type="InterPro" id="IPR037508">
    <property type="entry name" value="Msb1/Mug8"/>
</dbReference>
<feature type="region of interest" description="Disordered" evidence="1">
    <location>
        <begin position="609"/>
        <end position="636"/>
    </location>
</feature>
<feature type="compositionally biased region" description="Basic and acidic residues" evidence="1">
    <location>
        <begin position="1143"/>
        <end position="1165"/>
    </location>
</feature>
<dbReference type="PANTHER" id="PTHR28093">
    <property type="entry name" value="MORPHOGENESIS-RELATED PROTEIN MSB1"/>
    <property type="match status" value="1"/>
</dbReference>
<dbReference type="Gene3D" id="1.10.555.10">
    <property type="entry name" value="Rho GTPase activation protein"/>
    <property type="match status" value="1"/>
</dbReference>
<feature type="compositionally biased region" description="Low complexity" evidence="1">
    <location>
        <begin position="770"/>
        <end position="780"/>
    </location>
</feature>
<feature type="compositionally biased region" description="Polar residues" evidence="1">
    <location>
        <begin position="1"/>
        <end position="11"/>
    </location>
</feature>
<dbReference type="GO" id="GO:0007165">
    <property type="term" value="P:signal transduction"/>
    <property type="evidence" value="ECO:0007669"/>
    <property type="project" value="InterPro"/>
</dbReference>
<feature type="compositionally biased region" description="Polar residues" evidence="1">
    <location>
        <begin position="569"/>
        <end position="582"/>
    </location>
</feature>
<organism evidence="3 4">
    <name type="scientific">Rhodotorula taiwanensis</name>
    <dbReference type="NCBI Taxonomy" id="741276"/>
    <lineage>
        <taxon>Eukaryota</taxon>
        <taxon>Fungi</taxon>
        <taxon>Dikarya</taxon>
        <taxon>Basidiomycota</taxon>
        <taxon>Pucciniomycotina</taxon>
        <taxon>Microbotryomycetes</taxon>
        <taxon>Sporidiobolales</taxon>
        <taxon>Sporidiobolaceae</taxon>
        <taxon>Rhodotorula</taxon>
    </lineage>
</organism>
<dbReference type="InterPro" id="IPR000198">
    <property type="entry name" value="RhoGAP_dom"/>
</dbReference>
<reference evidence="3 4" key="1">
    <citation type="journal article" date="2018" name="Front. Microbiol.">
        <title>Prospects for Fungal Bioremediation of Acidic Radioactive Waste Sites: Characterization and Genome Sequence of Rhodotorula taiwanensis MD1149.</title>
        <authorList>
            <person name="Tkavc R."/>
            <person name="Matrosova V.Y."/>
            <person name="Grichenko O.E."/>
            <person name="Gostincar C."/>
            <person name="Volpe R.P."/>
            <person name="Klimenkova P."/>
            <person name="Gaidamakova E.K."/>
            <person name="Zhou C.E."/>
            <person name="Stewart B.J."/>
            <person name="Lyman M.G."/>
            <person name="Malfatti S.A."/>
            <person name="Rubinfeld B."/>
            <person name="Courtot M."/>
            <person name="Singh J."/>
            <person name="Dalgard C.L."/>
            <person name="Hamilton T."/>
            <person name="Frey K.G."/>
            <person name="Gunde-Cimerman N."/>
            <person name="Dugan L."/>
            <person name="Daly M.J."/>
        </authorList>
    </citation>
    <scope>NUCLEOTIDE SEQUENCE [LARGE SCALE GENOMIC DNA]</scope>
    <source>
        <strain evidence="3 4">MD1149</strain>
    </source>
</reference>
<feature type="region of interest" description="Disordered" evidence="1">
    <location>
        <begin position="948"/>
        <end position="1288"/>
    </location>
</feature>
<feature type="compositionally biased region" description="Polar residues" evidence="1">
    <location>
        <begin position="999"/>
        <end position="1008"/>
    </location>
</feature>
<feature type="region of interest" description="Disordered" evidence="1">
    <location>
        <begin position="1389"/>
        <end position="1478"/>
    </location>
</feature>
<evidence type="ECO:0000259" key="2">
    <source>
        <dbReference type="PROSITE" id="PS50238"/>
    </source>
</evidence>
<feature type="compositionally biased region" description="Low complexity" evidence="1">
    <location>
        <begin position="24"/>
        <end position="51"/>
    </location>
</feature>
<evidence type="ECO:0000313" key="4">
    <source>
        <dbReference type="Proteomes" id="UP000237144"/>
    </source>
</evidence>
<feature type="region of interest" description="Disordered" evidence="1">
    <location>
        <begin position="1"/>
        <end position="91"/>
    </location>
</feature>
<dbReference type="Proteomes" id="UP000237144">
    <property type="component" value="Unassembled WGS sequence"/>
</dbReference>
<gene>
    <name evidence="3" type="ORF">BMF94_6280</name>
</gene>
<feature type="compositionally biased region" description="Pro residues" evidence="1">
    <location>
        <begin position="1097"/>
        <end position="1108"/>
    </location>
</feature>
<keyword evidence="4" id="KW-1185">Reference proteome</keyword>
<dbReference type="PROSITE" id="PS50238">
    <property type="entry name" value="RHOGAP"/>
    <property type="match status" value="1"/>
</dbReference>
<name>A0A2S5B1N7_9BASI</name>
<feature type="domain" description="Rho-GAP" evidence="2">
    <location>
        <begin position="143"/>
        <end position="385"/>
    </location>
</feature>